<protein>
    <submittedName>
        <fullName evidence="1">Uncharacterized protein</fullName>
    </submittedName>
</protein>
<dbReference type="EMBL" id="JAWUZT010000005">
    <property type="protein sequence ID" value="MDW8515154.1"/>
    <property type="molecule type" value="Genomic_DNA"/>
</dbReference>
<accession>A0ABU4J2E4</accession>
<evidence type="ECO:0000313" key="2">
    <source>
        <dbReference type="Proteomes" id="UP001284771"/>
    </source>
</evidence>
<keyword evidence="2" id="KW-1185">Reference proteome</keyword>
<organism evidence="1 2">
    <name type="scientific">Priestia flexa</name>
    <dbReference type="NCBI Taxonomy" id="86664"/>
    <lineage>
        <taxon>Bacteria</taxon>
        <taxon>Bacillati</taxon>
        <taxon>Bacillota</taxon>
        <taxon>Bacilli</taxon>
        <taxon>Bacillales</taxon>
        <taxon>Bacillaceae</taxon>
        <taxon>Priestia</taxon>
    </lineage>
</organism>
<gene>
    <name evidence="1" type="ORF">RIB56_03335</name>
</gene>
<comment type="caution">
    <text evidence="1">The sequence shown here is derived from an EMBL/GenBank/DDBJ whole genome shotgun (WGS) entry which is preliminary data.</text>
</comment>
<evidence type="ECO:0000313" key="1">
    <source>
        <dbReference type="EMBL" id="MDW8515154.1"/>
    </source>
</evidence>
<name>A0ABU4J2E4_9BACI</name>
<proteinExistence type="predicted"/>
<dbReference type="RefSeq" id="WP_224840117.1">
    <property type="nucleotide sequence ID" value="NZ_CANMDG010000044.1"/>
</dbReference>
<dbReference type="Proteomes" id="UP001284771">
    <property type="component" value="Unassembled WGS sequence"/>
</dbReference>
<reference evidence="2" key="1">
    <citation type="submission" date="2023-07" db="EMBL/GenBank/DDBJ databases">
        <title>Draft genomic sequences of Priestia flexa CCM isolated from the soil of an abandoned mine contaminated by free cyanide in the high Andean zone of Tacna, Peru.</title>
        <authorList>
            <person name="Caceda Quiroz C.J."/>
            <person name="Maraza Chooque G.J."/>
            <person name="Fora Quispe G.L."/>
            <person name="Carpio Mamani M."/>
        </authorList>
    </citation>
    <scope>NUCLEOTIDE SEQUENCE [LARGE SCALE GENOMIC DNA]</scope>
    <source>
        <strain evidence="2">CCM</strain>
    </source>
</reference>
<dbReference type="GeneID" id="93681899"/>
<sequence>MFKKIIKRVSISLAVACVTWITLHQVLTVVEDKRYPPLGELVEVKGKQMHIYQKGKGKQTIVLLAGLGTPAPAVDF</sequence>